<accession>A0ABR1E1V8</accession>
<protein>
    <submittedName>
        <fullName evidence="1">Uncharacterized protein</fullName>
    </submittedName>
</protein>
<evidence type="ECO:0000313" key="1">
    <source>
        <dbReference type="EMBL" id="KAK6755711.1"/>
    </source>
</evidence>
<reference evidence="1 2" key="1">
    <citation type="submission" date="2023-08" db="EMBL/GenBank/DDBJ databases">
        <title>A Necator americanus chromosomal reference genome.</title>
        <authorList>
            <person name="Ilik V."/>
            <person name="Petrzelkova K.J."/>
            <person name="Pardy F."/>
            <person name="Fuh T."/>
            <person name="Niatou-Singa F.S."/>
            <person name="Gouil Q."/>
            <person name="Baker L."/>
            <person name="Ritchie M.E."/>
            <person name="Jex A.R."/>
            <person name="Gazzola D."/>
            <person name="Li H."/>
            <person name="Toshio Fujiwara R."/>
            <person name="Zhan B."/>
            <person name="Aroian R.V."/>
            <person name="Pafco B."/>
            <person name="Schwarz E.M."/>
        </authorList>
    </citation>
    <scope>NUCLEOTIDE SEQUENCE [LARGE SCALE GENOMIC DNA]</scope>
    <source>
        <strain evidence="1 2">Aroian</strain>
        <tissue evidence="1">Whole animal</tissue>
    </source>
</reference>
<evidence type="ECO:0000313" key="2">
    <source>
        <dbReference type="Proteomes" id="UP001303046"/>
    </source>
</evidence>
<gene>
    <name evidence="1" type="primary">Necator_chrV.g19020</name>
    <name evidence="1" type="ORF">RB195_014229</name>
</gene>
<dbReference type="EMBL" id="JAVFWL010000005">
    <property type="protein sequence ID" value="KAK6755711.1"/>
    <property type="molecule type" value="Genomic_DNA"/>
</dbReference>
<name>A0ABR1E1V8_NECAM</name>
<proteinExistence type="predicted"/>
<dbReference type="Proteomes" id="UP001303046">
    <property type="component" value="Unassembled WGS sequence"/>
</dbReference>
<organism evidence="1 2">
    <name type="scientific">Necator americanus</name>
    <name type="common">Human hookworm</name>
    <dbReference type="NCBI Taxonomy" id="51031"/>
    <lineage>
        <taxon>Eukaryota</taxon>
        <taxon>Metazoa</taxon>
        <taxon>Ecdysozoa</taxon>
        <taxon>Nematoda</taxon>
        <taxon>Chromadorea</taxon>
        <taxon>Rhabditida</taxon>
        <taxon>Rhabditina</taxon>
        <taxon>Rhabditomorpha</taxon>
        <taxon>Strongyloidea</taxon>
        <taxon>Ancylostomatidae</taxon>
        <taxon>Bunostominae</taxon>
        <taxon>Necator</taxon>
    </lineage>
</organism>
<keyword evidence="2" id="KW-1185">Reference proteome</keyword>
<comment type="caution">
    <text evidence="1">The sequence shown here is derived from an EMBL/GenBank/DDBJ whole genome shotgun (WGS) entry which is preliminary data.</text>
</comment>
<sequence length="104" mass="11512">MSQRYSTLRLEPKFNAQLSLHIGKLPKVMNKNSVLTTSRLHARFHFLRNGGVTEVESNAESGYNYEKIAVFLLVTTRAVALVGKIDDSFSVGVKSGLPSPIVTY</sequence>